<dbReference type="InterPro" id="IPR006652">
    <property type="entry name" value="Kelch_1"/>
</dbReference>
<reference evidence="1 2" key="1">
    <citation type="journal article" date="2013" name="Curr. Biol.">
        <title>The Genome of the Foraminiferan Reticulomyxa filosa.</title>
        <authorList>
            <person name="Glockner G."/>
            <person name="Hulsmann N."/>
            <person name="Schleicher M."/>
            <person name="Noegel A.A."/>
            <person name="Eichinger L."/>
            <person name="Gallinger C."/>
            <person name="Pawlowski J."/>
            <person name="Sierra R."/>
            <person name="Euteneuer U."/>
            <person name="Pillet L."/>
            <person name="Moustafa A."/>
            <person name="Platzer M."/>
            <person name="Groth M."/>
            <person name="Szafranski K."/>
            <person name="Schliwa M."/>
        </authorList>
    </citation>
    <scope>NUCLEOTIDE SEQUENCE [LARGE SCALE GENOMIC DNA]</scope>
</reference>
<protein>
    <recommendedName>
        <fullName evidence="3">Kelch motif family protein</fullName>
    </recommendedName>
</protein>
<comment type="caution">
    <text evidence="1">The sequence shown here is derived from an EMBL/GenBank/DDBJ whole genome shotgun (WGS) entry which is preliminary data.</text>
</comment>
<gene>
    <name evidence="1" type="ORF">RFI_39743</name>
</gene>
<dbReference type="SUPFAM" id="SSF50965">
    <property type="entry name" value="Galactose oxidase, central domain"/>
    <property type="match status" value="1"/>
</dbReference>
<dbReference type="InterPro" id="IPR015915">
    <property type="entry name" value="Kelch-typ_b-propeller"/>
</dbReference>
<name>X6L8K4_RETFI</name>
<dbReference type="EMBL" id="ASPP01048618">
    <property type="protein sequence ID" value="ETN97783.1"/>
    <property type="molecule type" value="Genomic_DNA"/>
</dbReference>
<proteinExistence type="predicted"/>
<evidence type="ECO:0000313" key="2">
    <source>
        <dbReference type="Proteomes" id="UP000023152"/>
    </source>
</evidence>
<accession>X6L8K4</accession>
<keyword evidence="2" id="KW-1185">Reference proteome</keyword>
<evidence type="ECO:0008006" key="3">
    <source>
        <dbReference type="Google" id="ProtNLM"/>
    </source>
</evidence>
<dbReference type="AlphaFoldDB" id="X6L8K4"/>
<organism evidence="1 2">
    <name type="scientific">Reticulomyxa filosa</name>
    <dbReference type="NCBI Taxonomy" id="46433"/>
    <lineage>
        <taxon>Eukaryota</taxon>
        <taxon>Sar</taxon>
        <taxon>Rhizaria</taxon>
        <taxon>Retaria</taxon>
        <taxon>Foraminifera</taxon>
        <taxon>Monothalamids</taxon>
        <taxon>Reticulomyxidae</taxon>
        <taxon>Reticulomyxa</taxon>
    </lineage>
</organism>
<sequence length="201" mass="23345">MLIIEERVVFDLNTFQFIKHDKLPTNDYVKFHCFVSKSENGQVQEMTKTNKKNKKNYQMLLFKQDTGLSIKYDEDDNTFQFQKLPICDDIAPFNQYAYVCINDVILFFGGYGNGVVSKSVYKYSIRENEWMTFQNTLPGPLCDCVAILSEEDNDIHIIGGANDKDIEVSIHMKTKVRAWDPSQLVMICLFILMNTNKLCYI</sequence>
<dbReference type="InterPro" id="IPR011043">
    <property type="entry name" value="Gal_Oxase/kelch_b-propeller"/>
</dbReference>
<dbReference type="Proteomes" id="UP000023152">
    <property type="component" value="Unassembled WGS sequence"/>
</dbReference>
<evidence type="ECO:0000313" key="1">
    <source>
        <dbReference type="EMBL" id="ETN97783.1"/>
    </source>
</evidence>
<dbReference type="Pfam" id="PF01344">
    <property type="entry name" value="Kelch_1"/>
    <property type="match status" value="1"/>
</dbReference>
<dbReference type="Gene3D" id="2.120.10.80">
    <property type="entry name" value="Kelch-type beta propeller"/>
    <property type="match status" value="1"/>
</dbReference>